<organism evidence="8 9">
    <name type="scientific">Mogibacterium kristiansenii</name>
    <dbReference type="NCBI Taxonomy" id="2606708"/>
    <lineage>
        <taxon>Bacteria</taxon>
        <taxon>Bacillati</taxon>
        <taxon>Bacillota</taxon>
        <taxon>Clostridia</taxon>
        <taxon>Peptostreptococcales</taxon>
        <taxon>Anaerovoracaceae</taxon>
        <taxon>Mogibacterium</taxon>
    </lineage>
</organism>
<dbReference type="PANTHER" id="PTHR33992">
    <property type="entry name" value="RIBONUCLEASE P PROTEIN COMPONENT"/>
    <property type="match status" value="1"/>
</dbReference>
<reference evidence="8 9" key="1">
    <citation type="submission" date="2019-08" db="EMBL/GenBank/DDBJ databases">
        <title>In-depth cultivation of the pig gut microbiome towards novel bacterial diversity and tailored functional studies.</title>
        <authorList>
            <person name="Wylensek D."/>
            <person name="Hitch T.C.A."/>
            <person name="Clavel T."/>
        </authorList>
    </citation>
    <scope>NUCLEOTIDE SEQUENCE [LARGE SCALE GENOMIC DNA]</scope>
    <source>
        <strain evidence="8 9">WCA-MUC-591-APC-4B</strain>
    </source>
</reference>
<dbReference type="PANTHER" id="PTHR33992:SF1">
    <property type="entry name" value="RIBONUCLEASE P PROTEIN COMPONENT"/>
    <property type="match status" value="1"/>
</dbReference>
<dbReference type="EC" id="3.1.26.5" evidence="6 7"/>
<evidence type="ECO:0000256" key="7">
    <source>
        <dbReference type="NCBIfam" id="TIGR00188"/>
    </source>
</evidence>
<dbReference type="InterPro" id="IPR020568">
    <property type="entry name" value="Ribosomal_Su5_D2-typ_SF"/>
</dbReference>
<evidence type="ECO:0000256" key="3">
    <source>
        <dbReference type="ARBA" id="ARBA00022759"/>
    </source>
</evidence>
<sequence length="114" mass="13135">MKCRKEILSNQRNFNNVYRKGSSRGGRYVVVLYKKNRLPVSRIAFVASKKVGNSVCRNRARRLMRESIRTMGLEIRPGYDIIFVARNSINGKKCPEVQRTLVKSLKSCGLIEEK</sequence>
<dbReference type="GO" id="GO:0001682">
    <property type="term" value="P:tRNA 5'-leader removal"/>
    <property type="evidence" value="ECO:0007669"/>
    <property type="project" value="UniProtKB-UniRule"/>
</dbReference>
<evidence type="ECO:0000256" key="4">
    <source>
        <dbReference type="ARBA" id="ARBA00022801"/>
    </source>
</evidence>
<dbReference type="RefSeq" id="WP_154554394.1">
    <property type="nucleotide sequence ID" value="NZ_JAQXUZ010000020.1"/>
</dbReference>
<dbReference type="SUPFAM" id="SSF54211">
    <property type="entry name" value="Ribosomal protein S5 domain 2-like"/>
    <property type="match status" value="1"/>
</dbReference>
<dbReference type="GO" id="GO:0030677">
    <property type="term" value="C:ribonuclease P complex"/>
    <property type="evidence" value="ECO:0007669"/>
    <property type="project" value="TreeGrafter"/>
</dbReference>
<gene>
    <name evidence="6 8" type="primary">rnpA</name>
    <name evidence="8" type="ORF">FYJ65_05695</name>
</gene>
<keyword evidence="2 6" id="KW-0540">Nuclease</keyword>
<dbReference type="AlphaFoldDB" id="A0A6N7X5M1"/>
<evidence type="ECO:0000256" key="1">
    <source>
        <dbReference type="ARBA" id="ARBA00022694"/>
    </source>
</evidence>
<proteinExistence type="inferred from homology"/>
<dbReference type="GO" id="GO:0000049">
    <property type="term" value="F:tRNA binding"/>
    <property type="evidence" value="ECO:0007669"/>
    <property type="project" value="UniProtKB-UniRule"/>
</dbReference>
<dbReference type="NCBIfam" id="TIGR00188">
    <property type="entry name" value="rnpA"/>
    <property type="match status" value="1"/>
</dbReference>
<evidence type="ECO:0000256" key="2">
    <source>
        <dbReference type="ARBA" id="ARBA00022722"/>
    </source>
</evidence>
<comment type="function">
    <text evidence="6">RNaseP catalyzes the removal of the 5'-leader sequence from pre-tRNA to produce the mature 5'-terminus. It can also cleave other RNA substrates such as 4.5S RNA. The protein component plays an auxiliary but essential role in vivo by binding to the 5'-leader sequence and broadening the substrate specificity of the ribozyme.</text>
</comment>
<dbReference type="Gene3D" id="3.30.230.10">
    <property type="match status" value="1"/>
</dbReference>
<keyword evidence="4 6" id="KW-0378">Hydrolase</keyword>
<comment type="catalytic activity">
    <reaction evidence="6">
        <text>Endonucleolytic cleavage of RNA, removing 5'-extranucleotides from tRNA precursor.</text>
        <dbReference type="EC" id="3.1.26.5"/>
    </reaction>
</comment>
<evidence type="ECO:0000313" key="9">
    <source>
        <dbReference type="Proteomes" id="UP000469424"/>
    </source>
</evidence>
<evidence type="ECO:0000256" key="6">
    <source>
        <dbReference type="HAMAP-Rule" id="MF_00227"/>
    </source>
</evidence>
<keyword evidence="1 6" id="KW-0819">tRNA processing</keyword>
<evidence type="ECO:0000256" key="5">
    <source>
        <dbReference type="ARBA" id="ARBA00022884"/>
    </source>
</evidence>
<keyword evidence="3 6" id="KW-0255">Endonuclease</keyword>
<dbReference type="GO" id="GO:0004526">
    <property type="term" value="F:ribonuclease P activity"/>
    <property type="evidence" value="ECO:0007669"/>
    <property type="project" value="UniProtKB-UniRule"/>
</dbReference>
<comment type="caution">
    <text evidence="8">The sequence shown here is derived from an EMBL/GenBank/DDBJ whole genome shotgun (WGS) entry which is preliminary data.</text>
</comment>
<dbReference type="HAMAP" id="MF_00227">
    <property type="entry name" value="RNase_P"/>
    <property type="match status" value="1"/>
</dbReference>
<protein>
    <recommendedName>
        <fullName evidence="6 7">Ribonuclease P protein component</fullName>
        <shortName evidence="6">RNase P protein</shortName>
        <shortName evidence="6">RNaseP protein</shortName>
        <ecNumber evidence="6 7">3.1.26.5</ecNumber>
    </recommendedName>
    <alternativeName>
        <fullName evidence="6">Protein C5</fullName>
    </alternativeName>
</protein>
<dbReference type="Proteomes" id="UP000469424">
    <property type="component" value="Unassembled WGS sequence"/>
</dbReference>
<keyword evidence="5 6" id="KW-0694">RNA-binding</keyword>
<dbReference type="GO" id="GO:0042781">
    <property type="term" value="F:3'-tRNA processing endoribonuclease activity"/>
    <property type="evidence" value="ECO:0007669"/>
    <property type="project" value="TreeGrafter"/>
</dbReference>
<accession>A0A6N7X5M1</accession>
<comment type="subunit">
    <text evidence="6">Consists of a catalytic RNA component (M1 or rnpB) and a protein subunit.</text>
</comment>
<evidence type="ECO:0000313" key="8">
    <source>
        <dbReference type="EMBL" id="MST70832.1"/>
    </source>
</evidence>
<comment type="similarity">
    <text evidence="6">Belongs to the RnpA family.</text>
</comment>
<dbReference type="InterPro" id="IPR014721">
    <property type="entry name" value="Ribsml_uS5_D2-typ_fold_subgr"/>
</dbReference>
<dbReference type="EMBL" id="VUNA01000009">
    <property type="protein sequence ID" value="MST70832.1"/>
    <property type="molecule type" value="Genomic_DNA"/>
</dbReference>
<dbReference type="Pfam" id="PF00825">
    <property type="entry name" value="Ribonuclease_P"/>
    <property type="match status" value="1"/>
</dbReference>
<name>A0A6N7X5M1_9FIRM</name>
<dbReference type="InterPro" id="IPR000100">
    <property type="entry name" value="RNase_P"/>
</dbReference>
<keyword evidence="9" id="KW-1185">Reference proteome</keyword>